<dbReference type="AlphaFoldDB" id="X0RLJ1"/>
<reference evidence="1" key="1">
    <citation type="journal article" date="2014" name="Front. Microbiol.">
        <title>High frequency of phylogenetically diverse reductive dehalogenase-homologous genes in deep subseafloor sedimentary metagenomes.</title>
        <authorList>
            <person name="Kawai M."/>
            <person name="Futagami T."/>
            <person name="Toyoda A."/>
            <person name="Takaki Y."/>
            <person name="Nishi S."/>
            <person name="Hori S."/>
            <person name="Arai W."/>
            <person name="Tsubouchi T."/>
            <person name="Morono Y."/>
            <person name="Uchiyama I."/>
            <person name="Ito T."/>
            <person name="Fujiyama A."/>
            <person name="Inagaki F."/>
            <person name="Takami H."/>
        </authorList>
    </citation>
    <scope>NUCLEOTIDE SEQUENCE</scope>
    <source>
        <strain evidence="1">Expedition CK06-06</strain>
    </source>
</reference>
<dbReference type="EMBL" id="BARS01009090">
    <property type="protein sequence ID" value="GAF69704.1"/>
    <property type="molecule type" value="Genomic_DNA"/>
</dbReference>
<name>X0RLJ1_9ZZZZ</name>
<gene>
    <name evidence="1" type="ORF">S01H1_17173</name>
</gene>
<organism evidence="1">
    <name type="scientific">marine sediment metagenome</name>
    <dbReference type="NCBI Taxonomy" id="412755"/>
    <lineage>
        <taxon>unclassified sequences</taxon>
        <taxon>metagenomes</taxon>
        <taxon>ecological metagenomes</taxon>
    </lineage>
</organism>
<sequence length="138" mass="14917">GFSTTIEFPSQTSGLTVFWEKEVAPPGLSGGGANDTTTMRNTAWRTMAPKNLKTLTDSTIVVAYDPDIVTEFTAMINVNQLIVITFPQAETLSFWGYIDSINFNNITEGEQPTADIVIVPTNQNDSDVEVAPVIGNTA</sequence>
<evidence type="ECO:0000313" key="1">
    <source>
        <dbReference type="EMBL" id="GAF69704.1"/>
    </source>
</evidence>
<proteinExistence type="predicted"/>
<comment type="caution">
    <text evidence="1">The sequence shown here is derived from an EMBL/GenBank/DDBJ whole genome shotgun (WGS) entry which is preliminary data.</text>
</comment>
<accession>X0RLJ1</accession>
<protein>
    <submittedName>
        <fullName evidence="1">Uncharacterized protein</fullName>
    </submittedName>
</protein>
<feature type="non-terminal residue" evidence="1">
    <location>
        <position position="1"/>
    </location>
</feature>